<name>A0A6A6S0F4_9PLEO</name>
<dbReference type="SUPFAM" id="SSF50475">
    <property type="entry name" value="FMN-binding split barrel"/>
    <property type="match status" value="1"/>
</dbReference>
<dbReference type="InterPro" id="IPR012349">
    <property type="entry name" value="Split_barrel_FMN-bd"/>
</dbReference>
<dbReference type="Gene3D" id="2.30.110.10">
    <property type="entry name" value="Electron Transport, Fmn-binding Protein, Chain A"/>
    <property type="match status" value="1"/>
</dbReference>
<dbReference type="InterPro" id="IPR038725">
    <property type="entry name" value="YdaG_split_barrel_FMN-bd"/>
</dbReference>
<dbReference type="Pfam" id="PF16242">
    <property type="entry name" value="Pyrid_ox_like"/>
    <property type="match status" value="1"/>
</dbReference>
<dbReference type="EMBL" id="MU006783">
    <property type="protein sequence ID" value="KAF2641319.1"/>
    <property type="molecule type" value="Genomic_DNA"/>
</dbReference>
<dbReference type="InterPro" id="IPR052917">
    <property type="entry name" value="Stress-Dev_Protein"/>
</dbReference>
<reference evidence="3" key="1">
    <citation type="journal article" date="2020" name="Stud. Mycol.">
        <title>101 Dothideomycetes genomes: a test case for predicting lifestyles and emergence of pathogens.</title>
        <authorList>
            <person name="Haridas S."/>
            <person name="Albert R."/>
            <person name="Binder M."/>
            <person name="Bloem J."/>
            <person name="Labutti K."/>
            <person name="Salamov A."/>
            <person name="Andreopoulos B."/>
            <person name="Baker S."/>
            <person name="Barry K."/>
            <person name="Bills G."/>
            <person name="Bluhm B."/>
            <person name="Cannon C."/>
            <person name="Castanera R."/>
            <person name="Culley D."/>
            <person name="Daum C."/>
            <person name="Ezra D."/>
            <person name="Gonzalez J."/>
            <person name="Henrissat B."/>
            <person name="Kuo A."/>
            <person name="Liang C."/>
            <person name="Lipzen A."/>
            <person name="Lutzoni F."/>
            <person name="Magnuson J."/>
            <person name="Mondo S."/>
            <person name="Nolan M."/>
            <person name="Ohm R."/>
            <person name="Pangilinan J."/>
            <person name="Park H.-J."/>
            <person name="Ramirez L."/>
            <person name="Alfaro M."/>
            <person name="Sun H."/>
            <person name="Tritt A."/>
            <person name="Yoshinaga Y."/>
            <person name="Zwiers L.-H."/>
            <person name="Turgeon B."/>
            <person name="Goodwin S."/>
            <person name="Spatafora J."/>
            <person name="Crous P."/>
            <person name="Grigoriev I."/>
        </authorList>
    </citation>
    <scope>NUCLEOTIDE SEQUENCE</scope>
    <source>
        <strain evidence="3">CBS 473.64</strain>
    </source>
</reference>
<gene>
    <name evidence="3" type="ORF">P280DRAFT_398100</name>
</gene>
<dbReference type="PANTHER" id="PTHR34818:SF1">
    <property type="entry name" value="PROTEIN BLI-3"/>
    <property type="match status" value="1"/>
</dbReference>
<sequence length="205" mass="22712">MPENLTRNEVNSQTDPSVTKQYDNETSKEQQIKDLFKLIDGQKISMLSTYRDGVGPVGRSMAVAQRNGPDILYLSNQHSTKFQDLSKDKECQITFQDTKTQNWISISGTATTTSNSDPRIKDVWSRGVAAWFGDLGDGKHDGGPDDPRMSLIEVKAKYVTYYQTDVGLLGMAKEVGVAAVTGKVAETGKLRELTEADIEQARKME</sequence>
<evidence type="ECO:0000313" key="3">
    <source>
        <dbReference type="EMBL" id="KAF2641319.1"/>
    </source>
</evidence>
<protein>
    <submittedName>
        <fullName evidence="3">Blue light-inducible protein-like protein Bli-3</fullName>
    </submittedName>
</protein>
<evidence type="ECO:0000256" key="1">
    <source>
        <dbReference type="SAM" id="MobiDB-lite"/>
    </source>
</evidence>
<dbReference type="PANTHER" id="PTHR34818">
    <property type="entry name" value="PROTEIN BLI-3"/>
    <property type="match status" value="1"/>
</dbReference>
<accession>A0A6A6S0F4</accession>
<dbReference type="Proteomes" id="UP000799753">
    <property type="component" value="Unassembled WGS sequence"/>
</dbReference>
<organism evidence="3 4">
    <name type="scientific">Massarina eburnea CBS 473.64</name>
    <dbReference type="NCBI Taxonomy" id="1395130"/>
    <lineage>
        <taxon>Eukaryota</taxon>
        <taxon>Fungi</taxon>
        <taxon>Dikarya</taxon>
        <taxon>Ascomycota</taxon>
        <taxon>Pezizomycotina</taxon>
        <taxon>Dothideomycetes</taxon>
        <taxon>Pleosporomycetidae</taxon>
        <taxon>Pleosporales</taxon>
        <taxon>Massarineae</taxon>
        <taxon>Massarinaceae</taxon>
        <taxon>Massarina</taxon>
    </lineage>
</organism>
<evidence type="ECO:0000313" key="4">
    <source>
        <dbReference type="Proteomes" id="UP000799753"/>
    </source>
</evidence>
<proteinExistence type="predicted"/>
<feature type="compositionally biased region" description="Polar residues" evidence="1">
    <location>
        <begin position="1"/>
        <end position="21"/>
    </location>
</feature>
<keyword evidence="4" id="KW-1185">Reference proteome</keyword>
<dbReference type="OrthoDB" id="434253at2759"/>
<evidence type="ECO:0000259" key="2">
    <source>
        <dbReference type="Pfam" id="PF16242"/>
    </source>
</evidence>
<dbReference type="AlphaFoldDB" id="A0A6A6S0F4"/>
<feature type="domain" description="General stress protein FMN-binding split barrel" evidence="2">
    <location>
        <begin position="31"/>
        <end position="183"/>
    </location>
</feature>
<feature type="region of interest" description="Disordered" evidence="1">
    <location>
        <begin position="1"/>
        <end position="26"/>
    </location>
</feature>